<protein>
    <submittedName>
        <fullName evidence="1">Uncharacterized protein</fullName>
    </submittedName>
</protein>
<name>A0A8D1MDJ5_PIG</name>
<organism evidence="1 2">
    <name type="scientific">Sus scrofa</name>
    <name type="common">Pig</name>
    <dbReference type="NCBI Taxonomy" id="9823"/>
    <lineage>
        <taxon>Eukaryota</taxon>
        <taxon>Metazoa</taxon>
        <taxon>Chordata</taxon>
        <taxon>Craniata</taxon>
        <taxon>Vertebrata</taxon>
        <taxon>Euteleostomi</taxon>
        <taxon>Mammalia</taxon>
        <taxon>Eutheria</taxon>
        <taxon>Laurasiatheria</taxon>
        <taxon>Artiodactyla</taxon>
        <taxon>Suina</taxon>
        <taxon>Suidae</taxon>
        <taxon>Sus</taxon>
    </lineage>
</organism>
<evidence type="ECO:0000313" key="1">
    <source>
        <dbReference type="Ensembl" id="ENSSSCP00050022666.1"/>
    </source>
</evidence>
<dbReference type="Ensembl" id="ENSSSCT00050053855.1">
    <property type="protein sequence ID" value="ENSSSCP00050022666.1"/>
    <property type="gene ID" value="ENSSSCG00050039886.1"/>
</dbReference>
<sequence length="58" mass="6885">MWATHKQAVCCIVFNSMYKHSCLSVYAEAWLWYWSKCLPYEKVSVRFQIKEFPCSTVG</sequence>
<accession>A0A8D1MDJ5</accession>
<dbReference type="AlphaFoldDB" id="A0A8D1MDJ5"/>
<proteinExistence type="predicted"/>
<reference evidence="1" key="1">
    <citation type="submission" date="2025-08" db="UniProtKB">
        <authorList>
            <consortium name="Ensembl"/>
        </authorList>
    </citation>
    <scope>IDENTIFICATION</scope>
</reference>
<evidence type="ECO:0000313" key="2">
    <source>
        <dbReference type="Proteomes" id="UP000694571"/>
    </source>
</evidence>
<dbReference type="Proteomes" id="UP000694571">
    <property type="component" value="Unplaced"/>
</dbReference>